<dbReference type="InterPro" id="IPR029045">
    <property type="entry name" value="ClpP/crotonase-like_dom_sf"/>
</dbReference>
<evidence type="ECO:0000256" key="1">
    <source>
        <dbReference type="SAM" id="MobiDB-lite"/>
    </source>
</evidence>
<sequence>MSARSEAYGVSHLTPVLTNPQRQHSPSPELPISMATSHFDEIELDWSPRERIIWSFMKPRATPAFTPTLLRELIGLRRMVEENLQEPVEAERGRYFVFGSRVPRIFNFGGDLRLFSEKIRNGDREGLRQYAYQCVEAVHSNLGEGLPIVSIALVQGDALGGGFEAALSFDVIIAERSAKFALPEILFNLFPGMGAYTLLTRRLDAMRAEKMILSGQTYSAQDLHDMGLVDVVAEDGEGVQAVERYIAATSRTYEARRALFAVRKRVAGPALRELQDVTDIWVDTAMRLREEDLRRMAHLMAAQKRRLRNQAAA</sequence>
<protein>
    <recommendedName>
        <fullName evidence="4">Enoyl-CoA hydratase</fullName>
    </recommendedName>
</protein>
<evidence type="ECO:0000313" key="3">
    <source>
        <dbReference type="Proteomes" id="UP000603912"/>
    </source>
</evidence>
<dbReference type="GO" id="GO:0003824">
    <property type="term" value="F:catalytic activity"/>
    <property type="evidence" value="ECO:0007669"/>
    <property type="project" value="UniProtKB-ARBA"/>
</dbReference>
<feature type="compositionally biased region" description="Polar residues" evidence="1">
    <location>
        <begin position="16"/>
        <end position="26"/>
    </location>
</feature>
<comment type="caution">
    <text evidence="2">The sequence shown here is derived from an EMBL/GenBank/DDBJ whole genome shotgun (WGS) entry which is preliminary data.</text>
</comment>
<dbReference type="CDD" id="cd06558">
    <property type="entry name" value="crotonase-like"/>
    <property type="match status" value="1"/>
</dbReference>
<proteinExistence type="predicted"/>
<dbReference type="NCBIfam" id="NF006452">
    <property type="entry name" value="PRK08788.1"/>
    <property type="match status" value="1"/>
</dbReference>
<dbReference type="AlphaFoldDB" id="A0A917I6N5"/>
<dbReference type="Proteomes" id="UP000603912">
    <property type="component" value="Unassembled WGS sequence"/>
</dbReference>
<dbReference type="GO" id="GO:0006635">
    <property type="term" value="P:fatty acid beta-oxidation"/>
    <property type="evidence" value="ECO:0007669"/>
    <property type="project" value="TreeGrafter"/>
</dbReference>
<evidence type="ECO:0000313" key="2">
    <source>
        <dbReference type="EMBL" id="GGH17087.1"/>
    </source>
</evidence>
<dbReference type="InterPro" id="IPR001753">
    <property type="entry name" value="Enoyl-CoA_hydra/iso"/>
</dbReference>
<dbReference type="Pfam" id="PF00378">
    <property type="entry name" value="ECH_1"/>
    <property type="match status" value="1"/>
</dbReference>
<reference evidence="2" key="1">
    <citation type="journal article" date="2014" name="Int. J. Syst. Evol. Microbiol.">
        <title>Complete genome sequence of Corynebacterium casei LMG S-19264T (=DSM 44701T), isolated from a smear-ripened cheese.</title>
        <authorList>
            <consortium name="US DOE Joint Genome Institute (JGI-PGF)"/>
            <person name="Walter F."/>
            <person name="Albersmeier A."/>
            <person name="Kalinowski J."/>
            <person name="Ruckert C."/>
        </authorList>
    </citation>
    <scope>NUCLEOTIDE SEQUENCE</scope>
    <source>
        <strain evidence="2">CGMCC 1.12214</strain>
    </source>
</reference>
<dbReference type="Gene3D" id="6.20.390.30">
    <property type="match status" value="1"/>
</dbReference>
<dbReference type="PANTHER" id="PTHR11941:SF54">
    <property type="entry name" value="ENOYL-COA HYDRATASE, MITOCHONDRIAL"/>
    <property type="match status" value="1"/>
</dbReference>
<evidence type="ECO:0008006" key="4">
    <source>
        <dbReference type="Google" id="ProtNLM"/>
    </source>
</evidence>
<feature type="region of interest" description="Disordered" evidence="1">
    <location>
        <begin position="1"/>
        <end position="32"/>
    </location>
</feature>
<reference evidence="2" key="2">
    <citation type="submission" date="2020-09" db="EMBL/GenBank/DDBJ databases">
        <authorList>
            <person name="Sun Q."/>
            <person name="Zhou Y."/>
        </authorList>
    </citation>
    <scope>NUCLEOTIDE SEQUENCE</scope>
    <source>
        <strain evidence="2">CGMCC 1.12214</strain>
    </source>
</reference>
<gene>
    <name evidence="2" type="ORF">GCM10007036_18280</name>
</gene>
<dbReference type="PANTHER" id="PTHR11941">
    <property type="entry name" value="ENOYL-COA HYDRATASE-RELATED"/>
    <property type="match status" value="1"/>
</dbReference>
<keyword evidence="3" id="KW-1185">Reference proteome</keyword>
<name>A0A917I6N5_9HYPH</name>
<dbReference type="EMBL" id="BMES01000001">
    <property type="protein sequence ID" value="GGH17087.1"/>
    <property type="molecule type" value="Genomic_DNA"/>
</dbReference>
<dbReference type="Gene3D" id="3.90.226.10">
    <property type="entry name" value="2-enoyl-CoA Hydratase, Chain A, domain 1"/>
    <property type="match status" value="1"/>
</dbReference>
<organism evidence="2 3">
    <name type="scientific">Alsobacter metallidurans</name>
    <dbReference type="NCBI Taxonomy" id="340221"/>
    <lineage>
        <taxon>Bacteria</taxon>
        <taxon>Pseudomonadati</taxon>
        <taxon>Pseudomonadota</taxon>
        <taxon>Alphaproteobacteria</taxon>
        <taxon>Hyphomicrobiales</taxon>
        <taxon>Alsobacteraceae</taxon>
        <taxon>Alsobacter</taxon>
    </lineage>
</organism>
<accession>A0A917I6N5</accession>
<dbReference type="SUPFAM" id="SSF52096">
    <property type="entry name" value="ClpP/crotonase"/>
    <property type="match status" value="1"/>
</dbReference>